<feature type="compositionally biased region" description="Basic and acidic residues" evidence="1">
    <location>
        <begin position="12"/>
        <end position="31"/>
    </location>
</feature>
<dbReference type="EMBL" id="NHYE01001415">
    <property type="protein sequence ID" value="PPQ95770.1"/>
    <property type="molecule type" value="Genomic_DNA"/>
</dbReference>
<comment type="caution">
    <text evidence="2">The sequence shown here is derived from an EMBL/GenBank/DDBJ whole genome shotgun (WGS) entry which is preliminary data.</text>
</comment>
<accession>A0A409XYB1</accession>
<evidence type="ECO:0000313" key="2">
    <source>
        <dbReference type="EMBL" id="PPQ95770.1"/>
    </source>
</evidence>
<keyword evidence="3" id="KW-1185">Reference proteome</keyword>
<gene>
    <name evidence="2" type="ORF">CVT26_015857</name>
</gene>
<name>A0A409XYB1_9AGAR</name>
<feature type="region of interest" description="Disordered" evidence="1">
    <location>
        <begin position="1"/>
        <end position="31"/>
    </location>
</feature>
<evidence type="ECO:0000313" key="3">
    <source>
        <dbReference type="Proteomes" id="UP000284706"/>
    </source>
</evidence>
<sequence length="80" mass="9107">MAKDYNAILSCPEKRTRPERERDDVDRSEKDAKMWEEVKGRGSGLRLDWKGLGGWDGMGWDGMDTISTGSQISWLPTCNE</sequence>
<proteinExistence type="predicted"/>
<organism evidence="2 3">
    <name type="scientific">Gymnopilus dilepis</name>
    <dbReference type="NCBI Taxonomy" id="231916"/>
    <lineage>
        <taxon>Eukaryota</taxon>
        <taxon>Fungi</taxon>
        <taxon>Dikarya</taxon>
        <taxon>Basidiomycota</taxon>
        <taxon>Agaricomycotina</taxon>
        <taxon>Agaricomycetes</taxon>
        <taxon>Agaricomycetidae</taxon>
        <taxon>Agaricales</taxon>
        <taxon>Agaricineae</taxon>
        <taxon>Hymenogastraceae</taxon>
        <taxon>Gymnopilus</taxon>
    </lineage>
</organism>
<protein>
    <submittedName>
        <fullName evidence="2">Uncharacterized protein</fullName>
    </submittedName>
</protein>
<evidence type="ECO:0000256" key="1">
    <source>
        <dbReference type="SAM" id="MobiDB-lite"/>
    </source>
</evidence>
<dbReference type="AlphaFoldDB" id="A0A409XYB1"/>
<reference evidence="2 3" key="1">
    <citation type="journal article" date="2018" name="Evol. Lett.">
        <title>Horizontal gene cluster transfer increased hallucinogenic mushroom diversity.</title>
        <authorList>
            <person name="Reynolds H.T."/>
            <person name="Vijayakumar V."/>
            <person name="Gluck-Thaler E."/>
            <person name="Korotkin H.B."/>
            <person name="Matheny P.B."/>
            <person name="Slot J.C."/>
        </authorList>
    </citation>
    <scope>NUCLEOTIDE SEQUENCE [LARGE SCALE GENOMIC DNA]</scope>
    <source>
        <strain evidence="2 3">SRW20</strain>
    </source>
</reference>
<dbReference type="InParanoid" id="A0A409XYB1"/>
<dbReference type="Proteomes" id="UP000284706">
    <property type="component" value="Unassembled WGS sequence"/>
</dbReference>